<keyword evidence="3" id="KW-1003">Cell membrane</keyword>
<feature type="domain" description="4Fe-4S ferredoxin-type" evidence="12">
    <location>
        <begin position="4"/>
        <end position="34"/>
    </location>
</feature>
<evidence type="ECO:0000313" key="14">
    <source>
        <dbReference type="Proteomes" id="UP000608579"/>
    </source>
</evidence>
<evidence type="ECO:0000256" key="2">
    <source>
        <dbReference type="ARBA" id="ARBA00008929"/>
    </source>
</evidence>
<comment type="similarity">
    <text evidence="2">Belongs to the NrfD family.</text>
</comment>
<gene>
    <name evidence="13" type="ORF">EYH45_05785</name>
</gene>
<dbReference type="SUPFAM" id="SSF54862">
    <property type="entry name" value="4Fe-4S ferredoxins"/>
    <property type="match status" value="1"/>
</dbReference>
<evidence type="ECO:0000256" key="4">
    <source>
        <dbReference type="ARBA" id="ARBA00022485"/>
    </source>
</evidence>
<sequence>MTRYSFVIDQTRCIGCHACTVACKMENEVPLGVFRTWVKYIERGEFPQVRRFYAVLRCNHCDDAPCVEICPTSALYKRSDGIVDFDNGRCIGCKACMQACPYDALYIDPETNTAAKCHFCAHRVDNGLEPACVIVCPTQAILWGDLDDPDSIVSKALRENSLTVRKPEQKTKPKLFYIGADQTLLNPLSSESEQAYLWADKTDGGVVSGHAIPVKSKVAYDISHPKPWGAKISTYLWTKSISAGIMLMLSLLTIITPQFIDIILGDITKLILLSFFFLAVTGYFLVADLKQPMRFIYVFLKPNLSSWLVKGAFIISIFGLLTLLWLIIPGNAILAYVTAPIAALAAGYSAFLFAQAEGRDFWQSPSSFMHFIFAAVQAGSASMIIALPYAPNLTQTLVVFLIISNIILAILALAEVFQRHSTIEAELSAKYMTMDRGAYYFWILFIGLGVVASTLLGAAYLANPQMQAYGLIASVAALIGLYAYEHVWVEAGQVPPLS</sequence>
<keyword evidence="7 11" id="KW-1133">Transmembrane helix</keyword>
<evidence type="ECO:0000256" key="10">
    <source>
        <dbReference type="ARBA" id="ARBA00023136"/>
    </source>
</evidence>
<dbReference type="InterPro" id="IPR017900">
    <property type="entry name" value="4Fe4S_Fe_S_CS"/>
</dbReference>
<comment type="caution">
    <text evidence="13">The sequence shown here is derived from an EMBL/GenBank/DDBJ whole genome shotgun (WGS) entry which is preliminary data.</text>
</comment>
<dbReference type="GO" id="GO:0005886">
    <property type="term" value="C:plasma membrane"/>
    <property type="evidence" value="ECO:0007669"/>
    <property type="project" value="UniProtKB-SubCell"/>
</dbReference>
<comment type="subcellular location">
    <subcellularLocation>
        <location evidence="1">Cell membrane</location>
        <topology evidence="1">Multi-pass membrane protein</topology>
    </subcellularLocation>
</comment>
<dbReference type="PANTHER" id="PTHR43177">
    <property type="entry name" value="PROTEIN NRFC"/>
    <property type="match status" value="1"/>
</dbReference>
<dbReference type="Proteomes" id="UP000608579">
    <property type="component" value="Unassembled WGS sequence"/>
</dbReference>
<evidence type="ECO:0000313" key="13">
    <source>
        <dbReference type="EMBL" id="HIQ30058.1"/>
    </source>
</evidence>
<feature type="transmembrane region" description="Helical" evidence="11">
    <location>
        <begin position="333"/>
        <end position="356"/>
    </location>
</feature>
<dbReference type="Gene3D" id="3.30.70.20">
    <property type="match status" value="2"/>
</dbReference>
<feature type="domain" description="4Fe-4S ferredoxin-type" evidence="12">
    <location>
        <begin position="81"/>
        <end position="110"/>
    </location>
</feature>
<feature type="transmembrane region" description="Helical" evidence="11">
    <location>
        <begin position="236"/>
        <end position="255"/>
    </location>
</feature>
<dbReference type="AlphaFoldDB" id="A0A832ZWI3"/>
<feature type="transmembrane region" description="Helical" evidence="11">
    <location>
        <begin position="368"/>
        <end position="390"/>
    </location>
</feature>
<keyword evidence="8" id="KW-0408">Iron</keyword>
<accession>A0A832ZWI3</accession>
<reference evidence="13" key="1">
    <citation type="journal article" date="2020" name="ISME J.">
        <title>Gammaproteobacteria mediating utilization of methyl-, sulfur- and petroleum organic compounds in deep ocean hydrothermal plumes.</title>
        <authorList>
            <person name="Zhou Z."/>
            <person name="Liu Y."/>
            <person name="Pan J."/>
            <person name="Cron B.R."/>
            <person name="Toner B.M."/>
            <person name="Anantharaman K."/>
            <person name="Breier J.A."/>
            <person name="Dick G.J."/>
            <person name="Li M."/>
        </authorList>
    </citation>
    <scope>NUCLEOTIDE SEQUENCE</scope>
    <source>
        <strain evidence="13">SZUA-1515</strain>
    </source>
</reference>
<evidence type="ECO:0000256" key="5">
    <source>
        <dbReference type="ARBA" id="ARBA00022692"/>
    </source>
</evidence>
<evidence type="ECO:0000256" key="11">
    <source>
        <dbReference type="SAM" id="Phobius"/>
    </source>
</evidence>
<dbReference type="GO" id="GO:0051539">
    <property type="term" value="F:4 iron, 4 sulfur cluster binding"/>
    <property type="evidence" value="ECO:0007669"/>
    <property type="project" value="UniProtKB-KW"/>
</dbReference>
<dbReference type="EMBL" id="DQVM01000112">
    <property type="protein sequence ID" value="HIQ30058.1"/>
    <property type="molecule type" value="Genomic_DNA"/>
</dbReference>
<dbReference type="Pfam" id="PF03916">
    <property type="entry name" value="NrfD"/>
    <property type="match status" value="1"/>
</dbReference>
<proteinExistence type="inferred from homology"/>
<feature type="transmembrane region" description="Helical" evidence="11">
    <location>
        <begin position="438"/>
        <end position="460"/>
    </location>
</feature>
<protein>
    <submittedName>
        <fullName evidence="13">4Fe-4S dicluster domain-containing protein</fullName>
    </submittedName>
</protein>
<dbReference type="PROSITE" id="PS51379">
    <property type="entry name" value="4FE4S_FER_2"/>
    <property type="match status" value="3"/>
</dbReference>
<dbReference type="Gene3D" id="1.20.1630.10">
    <property type="entry name" value="Formate dehydrogenase/DMSO reductase domain"/>
    <property type="match status" value="1"/>
</dbReference>
<evidence type="ECO:0000256" key="6">
    <source>
        <dbReference type="ARBA" id="ARBA00022723"/>
    </source>
</evidence>
<dbReference type="InterPro" id="IPR005614">
    <property type="entry name" value="NrfD-like"/>
</dbReference>
<organism evidence="13 14">
    <name type="scientific">Caldiarchaeum subterraneum</name>
    <dbReference type="NCBI Taxonomy" id="311458"/>
    <lineage>
        <taxon>Archaea</taxon>
        <taxon>Nitrososphaerota</taxon>
        <taxon>Candidatus Caldarchaeales</taxon>
        <taxon>Candidatus Caldarchaeaceae</taxon>
        <taxon>Candidatus Caldarchaeum</taxon>
    </lineage>
</organism>
<keyword evidence="9" id="KW-0411">Iron-sulfur</keyword>
<name>A0A832ZWI3_CALS0</name>
<dbReference type="InterPro" id="IPR017896">
    <property type="entry name" value="4Fe4S_Fe-S-bd"/>
</dbReference>
<dbReference type="GO" id="GO:0046872">
    <property type="term" value="F:metal ion binding"/>
    <property type="evidence" value="ECO:0007669"/>
    <property type="project" value="UniProtKB-KW"/>
</dbReference>
<dbReference type="PROSITE" id="PS00198">
    <property type="entry name" value="4FE4S_FER_1"/>
    <property type="match status" value="1"/>
</dbReference>
<dbReference type="PANTHER" id="PTHR43177:SF3">
    <property type="entry name" value="PROTEIN NRFC HOMOLOG"/>
    <property type="match status" value="1"/>
</dbReference>
<dbReference type="Pfam" id="PF13247">
    <property type="entry name" value="Fer4_11"/>
    <property type="match status" value="1"/>
</dbReference>
<feature type="transmembrane region" description="Helical" evidence="11">
    <location>
        <begin position="396"/>
        <end position="417"/>
    </location>
</feature>
<feature type="transmembrane region" description="Helical" evidence="11">
    <location>
        <begin position="466"/>
        <end position="484"/>
    </location>
</feature>
<keyword evidence="6" id="KW-0479">Metal-binding</keyword>
<dbReference type="GO" id="GO:0016491">
    <property type="term" value="F:oxidoreductase activity"/>
    <property type="evidence" value="ECO:0007669"/>
    <property type="project" value="UniProtKB-ARBA"/>
</dbReference>
<evidence type="ECO:0000259" key="12">
    <source>
        <dbReference type="PROSITE" id="PS51379"/>
    </source>
</evidence>
<dbReference type="InterPro" id="IPR050954">
    <property type="entry name" value="ET_IronSulfur_Cluster-Binding"/>
</dbReference>
<evidence type="ECO:0000256" key="7">
    <source>
        <dbReference type="ARBA" id="ARBA00022989"/>
    </source>
</evidence>
<dbReference type="CDD" id="cd10551">
    <property type="entry name" value="PsrB"/>
    <property type="match status" value="1"/>
</dbReference>
<keyword evidence="4" id="KW-0004">4Fe-4S</keyword>
<evidence type="ECO:0000256" key="8">
    <source>
        <dbReference type="ARBA" id="ARBA00023004"/>
    </source>
</evidence>
<evidence type="ECO:0000256" key="9">
    <source>
        <dbReference type="ARBA" id="ARBA00023014"/>
    </source>
</evidence>
<evidence type="ECO:0000256" key="1">
    <source>
        <dbReference type="ARBA" id="ARBA00004651"/>
    </source>
</evidence>
<keyword evidence="10 11" id="KW-0472">Membrane</keyword>
<feature type="transmembrane region" description="Helical" evidence="11">
    <location>
        <begin position="307"/>
        <end position="327"/>
    </location>
</feature>
<evidence type="ECO:0000256" key="3">
    <source>
        <dbReference type="ARBA" id="ARBA00022475"/>
    </source>
</evidence>
<keyword evidence="5 11" id="KW-0812">Transmembrane</keyword>
<feature type="domain" description="4Fe-4S ferredoxin-type" evidence="12">
    <location>
        <begin position="47"/>
        <end position="80"/>
    </location>
</feature>
<feature type="transmembrane region" description="Helical" evidence="11">
    <location>
        <begin position="267"/>
        <end position="286"/>
    </location>
</feature>